<evidence type="ECO:0000256" key="5">
    <source>
        <dbReference type="ARBA" id="ARBA00022490"/>
    </source>
</evidence>
<name>A0A0B1P482_UNCNE</name>
<dbReference type="GO" id="GO:0006891">
    <property type="term" value="P:intra-Golgi vesicle-mediated transport"/>
    <property type="evidence" value="ECO:0007669"/>
    <property type="project" value="TreeGrafter"/>
</dbReference>
<comment type="subcellular location">
    <subcellularLocation>
        <location evidence="2">Cytoplasmic vesicle</location>
        <location evidence="2">COPI-coated vesicle membrane</location>
        <topology evidence="2">Peripheral membrane protein</topology>
        <orientation evidence="2">Cytoplasmic side</orientation>
    </subcellularLocation>
    <subcellularLocation>
        <location evidence="1">Golgi apparatus membrane</location>
        <topology evidence="1">Peripheral membrane protein</topology>
        <orientation evidence="1">Cytoplasmic side</orientation>
    </subcellularLocation>
</comment>
<dbReference type="PANTHER" id="PTHR10805:SF0">
    <property type="entry name" value="COATOMER SUBUNIT EPSILON"/>
    <property type="match status" value="1"/>
</dbReference>
<dbReference type="InterPro" id="IPR011990">
    <property type="entry name" value="TPR-like_helical_dom_sf"/>
</dbReference>
<evidence type="ECO:0000256" key="1">
    <source>
        <dbReference type="ARBA" id="ARBA00004255"/>
    </source>
</evidence>
<keyword evidence="9 11" id="KW-0472">Membrane</keyword>
<evidence type="ECO:0000256" key="9">
    <source>
        <dbReference type="ARBA" id="ARBA00023136"/>
    </source>
</evidence>
<evidence type="ECO:0000313" key="13">
    <source>
        <dbReference type="Proteomes" id="UP000030854"/>
    </source>
</evidence>
<reference evidence="12 13" key="1">
    <citation type="journal article" date="2014" name="BMC Genomics">
        <title>Adaptive genomic structural variation in the grape powdery mildew pathogen, Erysiphe necator.</title>
        <authorList>
            <person name="Jones L."/>
            <person name="Riaz S."/>
            <person name="Morales-Cruz A."/>
            <person name="Amrine K.C."/>
            <person name="McGuire B."/>
            <person name="Gubler W.D."/>
            <person name="Walker M.A."/>
            <person name="Cantu D."/>
        </authorList>
    </citation>
    <scope>NUCLEOTIDE SEQUENCE [LARGE SCALE GENOMIC DNA]</scope>
    <source>
        <strain evidence="13">c</strain>
    </source>
</reference>
<evidence type="ECO:0000256" key="11">
    <source>
        <dbReference type="PIRNR" id="PIRNR016478"/>
    </source>
</evidence>
<evidence type="ECO:0000256" key="6">
    <source>
        <dbReference type="ARBA" id="ARBA00022892"/>
    </source>
</evidence>
<dbReference type="GO" id="GO:0006888">
    <property type="term" value="P:endoplasmic reticulum to Golgi vesicle-mediated transport"/>
    <property type="evidence" value="ECO:0007669"/>
    <property type="project" value="TreeGrafter"/>
</dbReference>
<comment type="caution">
    <text evidence="12">The sequence shown here is derived from an EMBL/GenBank/DDBJ whole genome shotgun (WGS) entry which is preliminary data.</text>
</comment>
<gene>
    <name evidence="12" type="ORF">EV44_g2843</name>
</gene>
<dbReference type="GO" id="GO:0030126">
    <property type="term" value="C:COPI vesicle coat"/>
    <property type="evidence" value="ECO:0007669"/>
    <property type="project" value="TreeGrafter"/>
</dbReference>
<dbReference type="OMA" id="SWVGMRE"/>
<evidence type="ECO:0000313" key="12">
    <source>
        <dbReference type="EMBL" id="KHJ33497.1"/>
    </source>
</evidence>
<dbReference type="PANTHER" id="PTHR10805">
    <property type="entry name" value="COATOMER SUBUNIT EPSILON"/>
    <property type="match status" value="1"/>
</dbReference>
<keyword evidence="7 11" id="KW-0653">Protein transport</keyword>
<evidence type="ECO:0000256" key="7">
    <source>
        <dbReference type="ARBA" id="ARBA00022927"/>
    </source>
</evidence>
<keyword evidence="8 11" id="KW-0333">Golgi apparatus</keyword>
<protein>
    <recommendedName>
        <fullName evidence="11">Coatomer subunit epsilon</fullName>
    </recommendedName>
</protein>
<dbReference type="Pfam" id="PF04733">
    <property type="entry name" value="Coatomer_E"/>
    <property type="match status" value="1"/>
</dbReference>
<comment type="similarity">
    <text evidence="3 11">Belongs to the COPE family.</text>
</comment>
<proteinExistence type="inferred from homology"/>
<evidence type="ECO:0000256" key="2">
    <source>
        <dbReference type="ARBA" id="ARBA00004347"/>
    </source>
</evidence>
<dbReference type="PIRSF" id="PIRSF016478">
    <property type="entry name" value="Coatomer_esu"/>
    <property type="match status" value="1"/>
</dbReference>
<dbReference type="InterPro" id="IPR006822">
    <property type="entry name" value="Coatomer_esu"/>
</dbReference>
<keyword evidence="5 11" id="KW-0963">Cytoplasm</keyword>
<dbReference type="Proteomes" id="UP000030854">
    <property type="component" value="Unassembled WGS sequence"/>
</dbReference>
<evidence type="ECO:0000256" key="8">
    <source>
        <dbReference type="ARBA" id="ARBA00023034"/>
    </source>
</evidence>
<dbReference type="SUPFAM" id="SSF48452">
    <property type="entry name" value="TPR-like"/>
    <property type="match status" value="1"/>
</dbReference>
<dbReference type="EMBL" id="JNVN01001399">
    <property type="protein sequence ID" value="KHJ33497.1"/>
    <property type="molecule type" value="Genomic_DNA"/>
</dbReference>
<dbReference type="Gene3D" id="1.25.40.10">
    <property type="entry name" value="Tetratricopeptide repeat domain"/>
    <property type="match status" value="1"/>
</dbReference>
<keyword evidence="4 11" id="KW-0813">Transport</keyword>
<sequence>MDPLSLDDELLTLYNTFHQGQYEKVLETNIEAMKEDNKIASHVLILRAKIAMGEFEEVFEEVKAATQPEHVAIRALVEITRGNHTEALREIENLQTVKGVTIVLVGTVLHLAGKTEEALALLETHEGNLEAVALIVQIHLQQNRIDLALKEVSAAKKWAQDNLLINLADSWVGLRIGGDKYQQAFYVFEELAQAFSTTSSQNLVSQAISEIHLGRLDEAEAALQQVLTKDKDYKLAIVNNIVLSTISGKNVDQLVDELEAIDSDHIFLRDMREKDALFDQAALKYSAKVVAS</sequence>
<keyword evidence="6 11" id="KW-0931">ER-Golgi transport</keyword>
<comment type="function">
    <text evidence="11">The coatomer is a cytosolic protein complex that binds to dilysine motifs and reversibly associates with Golgi non-clathrin-coated vesicles, which further mediate biosynthetic protein transport from the ER, via the Golgi up to the trans Golgi network. The coatomer complex is required for budding from Golgi membranes, and is essential for the retrograde Golgi-to-ER transport of dilysine-tagged proteins.</text>
</comment>
<accession>A0A0B1P482</accession>
<dbReference type="GO" id="GO:0005198">
    <property type="term" value="F:structural molecule activity"/>
    <property type="evidence" value="ECO:0007669"/>
    <property type="project" value="UniProtKB-UniRule"/>
</dbReference>
<evidence type="ECO:0000256" key="10">
    <source>
        <dbReference type="ARBA" id="ARBA00023329"/>
    </source>
</evidence>
<dbReference type="HOGENOM" id="CLU_049363_1_0_1"/>
<dbReference type="AlphaFoldDB" id="A0A0B1P482"/>
<dbReference type="STRING" id="52586.A0A0B1P482"/>
<organism evidence="12 13">
    <name type="scientific">Uncinula necator</name>
    <name type="common">Grape powdery mildew</name>
    <dbReference type="NCBI Taxonomy" id="52586"/>
    <lineage>
        <taxon>Eukaryota</taxon>
        <taxon>Fungi</taxon>
        <taxon>Dikarya</taxon>
        <taxon>Ascomycota</taxon>
        <taxon>Pezizomycotina</taxon>
        <taxon>Leotiomycetes</taxon>
        <taxon>Erysiphales</taxon>
        <taxon>Erysiphaceae</taxon>
        <taxon>Erysiphe</taxon>
    </lineage>
</organism>
<dbReference type="GO" id="GO:0000139">
    <property type="term" value="C:Golgi membrane"/>
    <property type="evidence" value="ECO:0007669"/>
    <property type="project" value="UniProtKB-SubCell"/>
</dbReference>
<dbReference type="GO" id="GO:0006890">
    <property type="term" value="P:retrograde vesicle-mediated transport, Golgi to endoplasmic reticulum"/>
    <property type="evidence" value="ECO:0007669"/>
    <property type="project" value="UniProtKB-UniRule"/>
</dbReference>
<evidence type="ECO:0000256" key="3">
    <source>
        <dbReference type="ARBA" id="ARBA00008827"/>
    </source>
</evidence>
<keyword evidence="10 11" id="KW-0968">Cytoplasmic vesicle</keyword>
<dbReference type="GO" id="GO:0015031">
    <property type="term" value="P:protein transport"/>
    <property type="evidence" value="ECO:0007669"/>
    <property type="project" value="UniProtKB-UniRule"/>
</dbReference>
<keyword evidence="13" id="KW-1185">Reference proteome</keyword>
<evidence type="ECO:0000256" key="4">
    <source>
        <dbReference type="ARBA" id="ARBA00022448"/>
    </source>
</evidence>